<dbReference type="PANTHER" id="PTHR47053:SF1">
    <property type="entry name" value="MUREIN DD-ENDOPEPTIDASE MEPH-RELATED"/>
    <property type="match status" value="1"/>
</dbReference>
<gene>
    <name evidence="8" type="ORF">MNB_SV-13-1949</name>
</gene>
<evidence type="ECO:0000313" key="8">
    <source>
        <dbReference type="EMBL" id="SFV54533.1"/>
    </source>
</evidence>
<dbReference type="SUPFAM" id="SSF54001">
    <property type="entry name" value="Cysteine proteinases"/>
    <property type="match status" value="1"/>
</dbReference>
<keyword evidence="5" id="KW-0175">Coiled coil</keyword>
<accession>A0A1W1BM03</accession>
<feature type="domain" description="NlpC/P60" evidence="7">
    <location>
        <begin position="197"/>
        <end position="321"/>
    </location>
</feature>
<evidence type="ECO:0000256" key="5">
    <source>
        <dbReference type="SAM" id="Coils"/>
    </source>
</evidence>
<dbReference type="InterPro" id="IPR000064">
    <property type="entry name" value="NLP_P60_dom"/>
</dbReference>
<keyword evidence="6" id="KW-0812">Transmembrane</keyword>
<dbReference type="GO" id="GO:0008234">
    <property type="term" value="F:cysteine-type peptidase activity"/>
    <property type="evidence" value="ECO:0007669"/>
    <property type="project" value="UniProtKB-KW"/>
</dbReference>
<keyword evidence="6" id="KW-0472">Membrane</keyword>
<proteinExistence type="inferred from homology"/>
<dbReference type="PANTHER" id="PTHR47053">
    <property type="entry name" value="MUREIN DD-ENDOPEPTIDASE MEPH-RELATED"/>
    <property type="match status" value="1"/>
</dbReference>
<organism evidence="8">
    <name type="scientific">hydrothermal vent metagenome</name>
    <dbReference type="NCBI Taxonomy" id="652676"/>
    <lineage>
        <taxon>unclassified sequences</taxon>
        <taxon>metagenomes</taxon>
        <taxon>ecological metagenomes</taxon>
    </lineage>
</organism>
<dbReference type="EMBL" id="FPHM01000019">
    <property type="protein sequence ID" value="SFV54533.1"/>
    <property type="molecule type" value="Genomic_DNA"/>
</dbReference>
<keyword evidence="2" id="KW-0645">Protease</keyword>
<dbReference type="AlphaFoldDB" id="A0A1W1BM03"/>
<name>A0A1W1BM03_9ZZZZ</name>
<dbReference type="GO" id="GO:0006508">
    <property type="term" value="P:proteolysis"/>
    <property type="evidence" value="ECO:0007669"/>
    <property type="project" value="UniProtKB-KW"/>
</dbReference>
<dbReference type="PROSITE" id="PS51935">
    <property type="entry name" value="NLPC_P60"/>
    <property type="match status" value="1"/>
</dbReference>
<evidence type="ECO:0000256" key="1">
    <source>
        <dbReference type="ARBA" id="ARBA00007074"/>
    </source>
</evidence>
<comment type="similarity">
    <text evidence="1">Belongs to the peptidase C40 family.</text>
</comment>
<evidence type="ECO:0000256" key="4">
    <source>
        <dbReference type="ARBA" id="ARBA00022807"/>
    </source>
</evidence>
<dbReference type="Gene3D" id="3.90.1720.10">
    <property type="entry name" value="endopeptidase domain like (from Nostoc punctiforme)"/>
    <property type="match status" value="1"/>
</dbReference>
<evidence type="ECO:0000256" key="3">
    <source>
        <dbReference type="ARBA" id="ARBA00022801"/>
    </source>
</evidence>
<evidence type="ECO:0000259" key="7">
    <source>
        <dbReference type="PROSITE" id="PS51935"/>
    </source>
</evidence>
<keyword evidence="4" id="KW-0788">Thiol protease</keyword>
<reference evidence="8" key="1">
    <citation type="submission" date="2016-10" db="EMBL/GenBank/DDBJ databases">
        <authorList>
            <person name="de Groot N.N."/>
        </authorList>
    </citation>
    <scope>NUCLEOTIDE SEQUENCE</scope>
</reference>
<evidence type="ECO:0000256" key="6">
    <source>
        <dbReference type="SAM" id="Phobius"/>
    </source>
</evidence>
<keyword evidence="6" id="KW-1133">Transmembrane helix</keyword>
<feature type="coiled-coil region" evidence="5">
    <location>
        <begin position="77"/>
        <end position="203"/>
    </location>
</feature>
<dbReference type="InterPro" id="IPR038765">
    <property type="entry name" value="Papain-like_cys_pep_sf"/>
</dbReference>
<protein>
    <submittedName>
        <fullName evidence="8">Invasion associated protein p60</fullName>
    </submittedName>
</protein>
<sequence length="321" mass="37478">MGNRTVVTVSSIKGIQRYTLPQNLKIKILVVLLLTFLPLVFVVYYIHELNISIETLHSKNEILEGKVEKNKFLQLVLNDKESILESVKQEKDILEETLEDRIERLIIDKNKIQIEQQFTLEIKNTREDSLVRLTNMLSDIQTELKKESRTSQKLQNKLSLNIKIDKARIAREEERKARELAEIRREKERKQRIASEKSNKERTLKRIAKSKLRKRYVWGAVGPRTFDCSGYTSYVFKKLGVKLPRVSRGQSKFGKLVKRENLQVGDLLFFDTGRKGVVNHVGIYLGNDKFIHASSAKKRVVISRLSKGFYSSRYKWARRVM</sequence>
<keyword evidence="3" id="KW-0378">Hydrolase</keyword>
<dbReference type="Pfam" id="PF00877">
    <property type="entry name" value="NLPC_P60"/>
    <property type="match status" value="1"/>
</dbReference>
<dbReference type="InterPro" id="IPR051202">
    <property type="entry name" value="Peptidase_C40"/>
</dbReference>
<evidence type="ECO:0000256" key="2">
    <source>
        <dbReference type="ARBA" id="ARBA00022670"/>
    </source>
</evidence>
<feature type="transmembrane region" description="Helical" evidence="6">
    <location>
        <begin position="26"/>
        <end position="46"/>
    </location>
</feature>